<feature type="binding site" evidence="7">
    <location>
        <position position="234"/>
    </location>
    <ligand>
        <name>Zn(2+)</name>
        <dbReference type="ChEBI" id="CHEBI:29105"/>
        <label>1</label>
    </ligand>
</feature>
<dbReference type="SUPFAM" id="SSF55031">
    <property type="entry name" value="Bacterial exopeptidase dimerisation domain"/>
    <property type="match status" value="1"/>
</dbReference>
<feature type="binding site" evidence="7">
    <location>
        <position position="262"/>
    </location>
    <ligand>
        <name>Zn(2+)</name>
        <dbReference type="ChEBI" id="CHEBI:29105"/>
        <label>2</label>
    </ligand>
</feature>
<dbReference type="EC" id="3.4.17.4" evidence="10"/>
<dbReference type="Pfam" id="PF07687">
    <property type="entry name" value="M20_dimer"/>
    <property type="match status" value="1"/>
</dbReference>
<evidence type="ECO:0000259" key="9">
    <source>
        <dbReference type="Pfam" id="PF07687"/>
    </source>
</evidence>
<evidence type="ECO:0000256" key="5">
    <source>
        <dbReference type="ARBA" id="ARBA00022833"/>
    </source>
</evidence>
<accession>A0AAF0J7C3</accession>
<feature type="transmembrane region" description="Helical" evidence="8">
    <location>
        <begin position="21"/>
        <end position="38"/>
    </location>
</feature>
<dbReference type="Gene3D" id="1.10.150.900">
    <property type="match status" value="1"/>
</dbReference>
<dbReference type="Proteomes" id="UP001213623">
    <property type="component" value="Chromosome 3"/>
</dbReference>
<evidence type="ECO:0000256" key="7">
    <source>
        <dbReference type="PIRSR" id="PIRSR037217-2"/>
    </source>
</evidence>
<dbReference type="PIRSF" id="PIRSF037217">
    <property type="entry name" value="Carboxypeptidase_S"/>
    <property type="match status" value="1"/>
</dbReference>
<dbReference type="InterPro" id="IPR036264">
    <property type="entry name" value="Bact_exopeptidase_dim_dom"/>
</dbReference>
<dbReference type="Gene3D" id="3.30.70.360">
    <property type="match status" value="1"/>
</dbReference>
<feature type="active site" evidence="6">
    <location>
        <position position="164"/>
    </location>
</feature>
<keyword evidence="4 10" id="KW-0378">Hydrolase</keyword>
<dbReference type="PANTHER" id="PTHR45962">
    <property type="entry name" value="N-FATTY-ACYL-AMINO ACID SYNTHASE/HYDROLASE PM20D1"/>
    <property type="match status" value="1"/>
</dbReference>
<feature type="binding site" evidence="7">
    <location>
        <position position="614"/>
    </location>
    <ligand>
        <name>Zn(2+)</name>
        <dbReference type="ChEBI" id="CHEBI:29105"/>
        <label>1</label>
    </ligand>
</feature>
<dbReference type="GO" id="GO:0004181">
    <property type="term" value="F:metallocarboxypeptidase activity"/>
    <property type="evidence" value="ECO:0007669"/>
    <property type="project" value="UniProtKB-EC"/>
</dbReference>
<dbReference type="InterPro" id="IPR002933">
    <property type="entry name" value="Peptidase_M20"/>
</dbReference>
<reference evidence="10" key="1">
    <citation type="submission" date="2023-03" db="EMBL/GenBank/DDBJ databases">
        <title>Mating type loci evolution in Malassezia.</title>
        <authorList>
            <person name="Coelho M.A."/>
        </authorList>
    </citation>
    <scope>NUCLEOTIDE SEQUENCE</scope>
    <source>
        <strain evidence="10">CBS 9557</strain>
    </source>
</reference>
<dbReference type="InterPro" id="IPR047177">
    <property type="entry name" value="Pept_M20A"/>
</dbReference>
<comment type="similarity">
    <text evidence="1">Belongs to the peptidase M20A family.</text>
</comment>
<keyword evidence="5 7" id="KW-0862">Zinc</keyword>
<sequence>MKETLPLAYTRAHTSRPKRHYLLLCILCLALGWLKLYHSSVDYTSLLSQTADDVCPQLAAYDPREALGGKQIYRPSVKQSVQLLSEAVQIDTTVGDSWPDPDVEPERWQKIFSPFASWLERAYPHVHAKASPITREFVHRHGLLYTWPGSDESLKPLILMSHQDVVPVEQNTVDQWTYPPFSGYVDLDTQTVWGRGSVDCKLWLVSSLSSIESLLQSGFQPRRTVILSYGFDEESDGHQGASHIARFLEDRYGPQSIGMIVDEGLPVLSKMDSGSYGIPIATPSVDEKGAMNIKMVATARGGHSSMPPPHTSIGILSRIIATLEAHPFPDLLAEASRPSIQMLQCTRDGPLMPKTVRDALAQLEWAEKLAQPSQASSVHQQMPRWQRLWEATYSHASHQQRIEKARRRLINALDDRTRNLLRTTQAVDLIHGGIKVNALPERTEAMINHRIAPYSSVNELLSRYRALLVPLAKSMSFSLTMEGEELVPATPAALGHVTIDKHGLATDTHAASPFEGPRAAPFRLLSRVIRQTWRLDQPPVELHSLDEDTVPPPSSQWNKSIRVTPATMYANTDTRWYHVRTLFSPQNLTDHIFRFGAMSLHPFRTGESPFQHVHTVDEHVSIDSIVKATEFYTNLVVAVDYDSLA</sequence>
<proteinExistence type="inferred from homology"/>
<dbReference type="GO" id="GO:0000328">
    <property type="term" value="C:fungal-type vacuole lumen"/>
    <property type="evidence" value="ECO:0007669"/>
    <property type="project" value="TreeGrafter"/>
</dbReference>
<feature type="active site" description="Proton acceptor" evidence="6">
    <location>
        <position position="233"/>
    </location>
</feature>
<keyword evidence="3 7" id="KW-0479">Metal-binding</keyword>
<dbReference type="AlphaFoldDB" id="A0AAF0J7C3"/>
<evidence type="ECO:0000313" key="11">
    <source>
        <dbReference type="Proteomes" id="UP001213623"/>
    </source>
</evidence>
<dbReference type="GO" id="GO:0046872">
    <property type="term" value="F:metal ion binding"/>
    <property type="evidence" value="ECO:0007669"/>
    <property type="project" value="UniProtKB-KW"/>
</dbReference>
<evidence type="ECO:0000256" key="1">
    <source>
        <dbReference type="ARBA" id="ARBA00006247"/>
    </source>
</evidence>
<evidence type="ECO:0000256" key="3">
    <source>
        <dbReference type="ARBA" id="ARBA00022723"/>
    </source>
</evidence>
<evidence type="ECO:0000256" key="8">
    <source>
        <dbReference type="SAM" id="Phobius"/>
    </source>
</evidence>
<organism evidence="10 11">
    <name type="scientific">Malassezia nana</name>
    <dbReference type="NCBI Taxonomy" id="180528"/>
    <lineage>
        <taxon>Eukaryota</taxon>
        <taxon>Fungi</taxon>
        <taxon>Dikarya</taxon>
        <taxon>Basidiomycota</taxon>
        <taxon>Ustilaginomycotina</taxon>
        <taxon>Malasseziomycetes</taxon>
        <taxon>Malasseziales</taxon>
        <taxon>Malasseziaceae</taxon>
        <taxon>Malassezia</taxon>
    </lineage>
</organism>
<dbReference type="InterPro" id="IPR011650">
    <property type="entry name" value="Peptidase_M20_dimer"/>
</dbReference>
<keyword evidence="2" id="KW-0645">Protease</keyword>
<gene>
    <name evidence="10" type="ORF">MNAN1_001909</name>
</gene>
<dbReference type="EMBL" id="CP119894">
    <property type="protein sequence ID" value="WFD26920.1"/>
    <property type="molecule type" value="Genomic_DNA"/>
</dbReference>
<feature type="domain" description="Peptidase M20 dimerisation" evidence="9">
    <location>
        <begin position="287"/>
        <end position="470"/>
    </location>
</feature>
<name>A0AAF0J7C3_9BASI</name>
<feature type="binding site" evidence="7">
    <location>
        <position position="199"/>
    </location>
    <ligand>
        <name>Zn(2+)</name>
        <dbReference type="ChEBI" id="CHEBI:29105"/>
        <label>2</label>
    </ligand>
</feature>
<keyword evidence="8" id="KW-1133">Transmembrane helix</keyword>
<keyword evidence="11" id="KW-1185">Reference proteome</keyword>
<dbReference type="Gene3D" id="3.40.630.10">
    <property type="entry name" value="Zn peptidases"/>
    <property type="match status" value="1"/>
</dbReference>
<evidence type="ECO:0000256" key="6">
    <source>
        <dbReference type="PIRSR" id="PIRSR037217-1"/>
    </source>
</evidence>
<keyword evidence="8" id="KW-0472">Membrane</keyword>
<feature type="binding site" evidence="7">
    <location>
        <position position="162"/>
    </location>
    <ligand>
        <name>Zn(2+)</name>
        <dbReference type="ChEBI" id="CHEBI:29105"/>
        <label>2</label>
    </ligand>
</feature>
<feature type="binding site" evidence="7">
    <location>
        <position position="199"/>
    </location>
    <ligand>
        <name>Zn(2+)</name>
        <dbReference type="ChEBI" id="CHEBI:29105"/>
        <label>1</label>
    </ligand>
</feature>
<dbReference type="GO" id="GO:0051603">
    <property type="term" value="P:proteolysis involved in protein catabolic process"/>
    <property type="evidence" value="ECO:0007669"/>
    <property type="project" value="TreeGrafter"/>
</dbReference>
<evidence type="ECO:0000313" key="10">
    <source>
        <dbReference type="EMBL" id="WFD26920.1"/>
    </source>
</evidence>
<dbReference type="Pfam" id="PF01546">
    <property type="entry name" value="Peptidase_M20"/>
    <property type="match status" value="1"/>
</dbReference>
<dbReference type="PANTHER" id="PTHR45962:SF1">
    <property type="entry name" value="N-FATTY-ACYL-AMINO ACID SYNTHASE_HYDROLASE PM20D1"/>
    <property type="match status" value="1"/>
</dbReference>
<evidence type="ECO:0000256" key="4">
    <source>
        <dbReference type="ARBA" id="ARBA00022801"/>
    </source>
</evidence>
<dbReference type="CDD" id="cd05674">
    <property type="entry name" value="M20_yscS"/>
    <property type="match status" value="1"/>
</dbReference>
<dbReference type="InterPro" id="IPR017141">
    <property type="entry name" value="Pept_M20_carboxypep"/>
</dbReference>
<keyword evidence="10" id="KW-0121">Carboxypeptidase</keyword>
<keyword evidence="8" id="KW-0812">Transmembrane</keyword>
<dbReference type="FunFam" id="3.40.630.10:FF:000027">
    <property type="entry name" value="N-fatty-acyl-amino acid synthase/hydrolase PM20D1"/>
    <property type="match status" value="1"/>
</dbReference>
<dbReference type="SUPFAM" id="SSF53187">
    <property type="entry name" value="Zn-dependent exopeptidases"/>
    <property type="match status" value="1"/>
</dbReference>
<evidence type="ECO:0000256" key="2">
    <source>
        <dbReference type="ARBA" id="ARBA00022670"/>
    </source>
</evidence>
<protein>
    <submittedName>
        <fullName evidence="10">Gly-Xaa carboxypeptidase</fullName>
        <ecNumber evidence="10">3.4.17.4</ecNumber>
    </submittedName>
</protein>